<dbReference type="InterPro" id="IPR000727">
    <property type="entry name" value="T_SNARE_dom"/>
</dbReference>
<dbReference type="Gene3D" id="1.10.8.500">
    <property type="entry name" value="HAMP domain in histidine kinase"/>
    <property type="match status" value="1"/>
</dbReference>
<dbReference type="PANTHER" id="PTHR32089">
    <property type="entry name" value="METHYL-ACCEPTING CHEMOTAXIS PROTEIN MCPB"/>
    <property type="match status" value="1"/>
</dbReference>
<keyword evidence="7" id="KW-0472">Membrane</keyword>
<comment type="similarity">
    <text evidence="4">Belongs to the methyl-accepting chemotaxis (MCP) protein family.</text>
</comment>
<sequence length="559" mass="58839">MRHLSIKWKVNILGTILGAVAVAIGLTGIYGLWVFNQRTDEMLQLGERAVVAERANGLILAVVMDSRGLYMSKSEKDVDKFSKPLLANLEKLKADVATWKTLTPADAGEDFSKLDAAVADFIAFRTETVKRAREGGGPAADAYGNNDQNRSNRQALTAQVQERRKALSERMAAVNADLDAFSFLLTAMLCGVLAVGAITGIVVSEIIGGRMIAKPIAAMTAAMRELAAGNADVVIPSLDNRDEVGEMAKTVEVFRANRQEADRLQAEQEAARAARERRTAAIETMIARFQATAEEALGSLGGTATGLETTARDLAHNAEDASHRSTAVAAATEQASTNVQTVASAAEELSAAIQEIARQVAQSSELSASAREGMDRARETMAALSSASGKIGDVVGLINDIASQTNLLALNATIEAARAGEMGKGFAVVAGEVKTLANQTAKATDEIQSQITAVQDSVKDAEVAIAGIARHMDQIGEISAAIASAVEEQSSATDEIARNIQQAAAGTQEAADGIAGVNQAATETGDTSRRVLESAQAMSQQTVNLRQRIDTFLQEVKSA</sequence>
<name>A0A212JBL5_9PROT</name>
<evidence type="ECO:0000256" key="2">
    <source>
        <dbReference type="ARBA" id="ARBA00022519"/>
    </source>
</evidence>
<dbReference type="Gene3D" id="1.10.287.950">
    <property type="entry name" value="Methyl-accepting chemotaxis protein"/>
    <property type="match status" value="1"/>
</dbReference>
<protein>
    <submittedName>
        <fullName evidence="11">Putative Methyl-accepting chemotaxis protein</fullName>
    </submittedName>
</protein>
<keyword evidence="7" id="KW-0812">Transmembrane</keyword>
<gene>
    <name evidence="11" type="ORF">KL86APRO_10805</name>
</gene>
<dbReference type="SMART" id="SM00304">
    <property type="entry name" value="HAMP"/>
    <property type="match status" value="1"/>
</dbReference>
<proteinExistence type="inferred from homology"/>
<feature type="transmembrane region" description="Helical" evidence="7">
    <location>
        <begin position="12"/>
        <end position="35"/>
    </location>
</feature>
<feature type="compositionally biased region" description="Polar residues" evidence="6">
    <location>
        <begin position="145"/>
        <end position="155"/>
    </location>
</feature>
<keyword evidence="2" id="KW-1003">Cell membrane</keyword>
<dbReference type="SMART" id="SM00283">
    <property type="entry name" value="MA"/>
    <property type="match status" value="1"/>
</dbReference>
<dbReference type="Pfam" id="PF00015">
    <property type="entry name" value="MCPsignal"/>
    <property type="match status" value="1"/>
</dbReference>
<dbReference type="EMBL" id="FLUO01000001">
    <property type="protein sequence ID" value="SBV96799.1"/>
    <property type="molecule type" value="Genomic_DNA"/>
</dbReference>
<accession>A0A212JBL5</accession>
<dbReference type="InterPro" id="IPR004090">
    <property type="entry name" value="Chemotax_Me-accpt_rcpt"/>
</dbReference>
<comment type="subcellular location">
    <subcellularLocation>
        <location evidence="1">Cell inner membrane</location>
        <topology evidence="1">Multi-pass membrane protein</topology>
    </subcellularLocation>
</comment>
<evidence type="ECO:0000256" key="1">
    <source>
        <dbReference type="ARBA" id="ARBA00004429"/>
    </source>
</evidence>
<evidence type="ECO:0000259" key="8">
    <source>
        <dbReference type="PROSITE" id="PS50111"/>
    </source>
</evidence>
<dbReference type="GO" id="GO:0004888">
    <property type="term" value="F:transmembrane signaling receptor activity"/>
    <property type="evidence" value="ECO:0007669"/>
    <property type="project" value="InterPro"/>
</dbReference>
<keyword evidence="2" id="KW-0997">Cell inner membrane</keyword>
<dbReference type="InterPro" id="IPR003660">
    <property type="entry name" value="HAMP_dom"/>
</dbReference>
<feature type="domain" description="HAMP" evidence="10">
    <location>
        <begin position="210"/>
        <end position="263"/>
    </location>
</feature>
<reference evidence="11" key="1">
    <citation type="submission" date="2016-04" db="EMBL/GenBank/DDBJ databases">
        <authorList>
            <person name="Evans L.H."/>
            <person name="Alamgir A."/>
            <person name="Owens N."/>
            <person name="Weber N.D."/>
            <person name="Virtaneva K."/>
            <person name="Barbian K."/>
            <person name="Babar A."/>
            <person name="Rosenke K."/>
        </authorList>
    </citation>
    <scope>NUCLEOTIDE SEQUENCE</scope>
    <source>
        <strain evidence="11">86</strain>
    </source>
</reference>
<keyword evidence="3 5" id="KW-0807">Transducer</keyword>
<dbReference type="PROSITE" id="PS50111">
    <property type="entry name" value="CHEMOTAXIS_TRANSDUC_2"/>
    <property type="match status" value="1"/>
</dbReference>
<evidence type="ECO:0000256" key="4">
    <source>
        <dbReference type="ARBA" id="ARBA00029447"/>
    </source>
</evidence>
<dbReference type="PROSITE" id="PS50885">
    <property type="entry name" value="HAMP"/>
    <property type="match status" value="1"/>
</dbReference>
<evidence type="ECO:0000256" key="7">
    <source>
        <dbReference type="SAM" id="Phobius"/>
    </source>
</evidence>
<feature type="transmembrane region" description="Helical" evidence="7">
    <location>
        <begin position="180"/>
        <end position="203"/>
    </location>
</feature>
<feature type="domain" description="T-SNARE coiled-coil homology" evidence="9">
    <location>
        <begin position="455"/>
        <end position="517"/>
    </location>
</feature>
<dbReference type="SUPFAM" id="SSF58104">
    <property type="entry name" value="Methyl-accepting chemotaxis protein (MCP) signaling domain"/>
    <property type="match status" value="1"/>
</dbReference>
<keyword evidence="7" id="KW-1133">Transmembrane helix</keyword>
<dbReference type="AlphaFoldDB" id="A0A212JBL5"/>
<dbReference type="GO" id="GO:0006935">
    <property type="term" value="P:chemotaxis"/>
    <property type="evidence" value="ECO:0007669"/>
    <property type="project" value="InterPro"/>
</dbReference>
<dbReference type="Pfam" id="PF00672">
    <property type="entry name" value="HAMP"/>
    <property type="match status" value="1"/>
</dbReference>
<feature type="domain" description="Methyl-accepting transducer" evidence="8">
    <location>
        <begin position="303"/>
        <end position="525"/>
    </location>
</feature>
<evidence type="ECO:0000256" key="5">
    <source>
        <dbReference type="PROSITE-ProRule" id="PRU00284"/>
    </source>
</evidence>
<dbReference type="PRINTS" id="PR00260">
    <property type="entry name" value="CHEMTRNSDUCR"/>
</dbReference>
<dbReference type="GO" id="GO:0007165">
    <property type="term" value="P:signal transduction"/>
    <property type="evidence" value="ECO:0007669"/>
    <property type="project" value="UniProtKB-KW"/>
</dbReference>
<organism evidence="11">
    <name type="scientific">uncultured Alphaproteobacteria bacterium</name>
    <dbReference type="NCBI Taxonomy" id="91750"/>
    <lineage>
        <taxon>Bacteria</taxon>
        <taxon>Pseudomonadati</taxon>
        <taxon>Pseudomonadota</taxon>
        <taxon>Alphaproteobacteria</taxon>
        <taxon>environmental samples</taxon>
    </lineage>
</organism>
<dbReference type="PROSITE" id="PS50192">
    <property type="entry name" value="T_SNARE"/>
    <property type="match status" value="1"/>
</dbReference>
<evidence type="ECO:0000256" key="3">
    <source>
        <dbReference type="ARBA" id="ARBA00023224"/>
    </source>
</evidence>
<dbReference type="InterPro" id="IPR004089">
    <property type="entry name" value="MCPsignal_dom"/>
</dbReference>
<dbReference type="PANTHER" id="PTHR32089:SF112">
    <property type="entry name" value="LYSOZYME-LIKE PROTEIN-RELATED"/>
    <property type="match status" value="1"/>
</dbReference>
<evidence type="ECO:0000313" key="11">
    <source>
        <dbReference type="EMBL" id="SBV96799.1"/>
    </source>
</evidence>
<feature type="region of interest" description="Disordered" evidence="6">
    <location>
        <begin position="133"/>
        <end position="155"/>
    </location>
</feature>
<dbReference type="CDD" id="cd06225">
    <property type="entry name" value="HAMP"/>
    <property type="match status" value="1"/>
</dbReference>
<dbReference type="GO" id="GO:0005886">
    <property type="term" value="C:plasma membrane"/>
    <property type="evidence" value="ECO:0007669"/>
    <property type="project" value="UniProtKB-SubCell"/>
</dbReference>
<evidence type="ECO:0000256" key="6">
    <source>
        <dbReference type="SAM" id="MobiDB-lite"/>
    </source>
</evidence>
<evidence type="ECO:0000259" key="10">
    <source>
        <dbReference type="PROSITE" id="PS50885"/>
    </source>
</evidence>
<evidence type="ECO:0000259" key="9">
    <source>
        <dbReference type="PROSITE" id="PS50192"/>
    </source>
</evidence>